<organism evidence="2 3">
    <name type="scientific">Glycine soja</name>
    <name type="common">Wild soybean</name>
    <dbReference type="NCBI Taxonomy" id="3848"/>
    <lineage>
        <taxon>Eukaryota</taxon>
        <taxon>Viridiplantae</taxon>
        <taxon>Streptophyta</taxon>
        <taxon>Embryophyta</taxon>
        <taxon>Tracheophyta</taxon>
        <taxon>Spermatophyta</taxon>
        <taxon>Magnoliopsida</taxon>
        <taxon>eudicotyledons</taxon>
        <taxon>Gunneridae</taxon>
        <taxon>Pentapetalae</taxon>
        <taxon>rosids</taxon>
        <taxon>fabids</taxon>
        <taxon>Fabales</taxon>
        <taxon>Fabaceae</taxon>
        <taxon>Papilionoideae</taxon>
        <taxon>50 kb inversion clade</taxon>
        <taxon>NPAAA clade</taxon>
        <taxon>indigoferoid/millettioid clade</taxon>
        <taxon>Phaseoleae</taxon>
        <taxon>Glycine</taxon>
        <taxon>Glycine subgen. Soja</taxon>
    </lineage>
</organism>
<dbReference type="InterPro" id="IPR036691">
    <property type="entry name" value="Endo/exonu/phosph_ase_sf"/>
</dbReference>
<reference evidence="2 3" key="1">
    <citation type="submission" date="2018-09" db="EMBL/GenBank/DDBJ databases">
        <title>A high-quality reference genome of wild soybean provides a powerful tool to mine soybean genomes.</title>
        <authorList>
            <person name="Xie M."/>
            <person name="Chung C.Y.L."/>
            <person name="Li M.-W."/>
            <person name="Wong F.-L."/>
            <person name="Chan T.-F."/>
            <person name="Lam H.-M."/>
        </authorList>
    </citation>
    <scope>NUCLEOTIDE SEQUENCE [LARGE SCALE GENOMIC DNA]</scope>
    <source>
        <strain evidence="3">cv. W05</strain>
        <tissue evidence="2">Hypocotyl of etiolated seedlings</tissue>
    </source>
</reference>
<dbReference type="EMBL" id="QZWG01000013">
    <property type="protein sequence ID" value="RZB70638.1"/>
    <property type="molecule type" value="Genomic_DNA"/>
</dbReference>
<comment type="caution">
    <text evidence="2">The sequence shown here is derived from an EMBL/GenBank/DDBJ whole genome shotgun (WGS) entry which is preliminary data.</text>
</comment>
<feature type="compositionally biased region" description="Acidic residues" evidence="1">
    <location>
        <begin position="103"/>
        <end position="119"/>
    </location>
</feature>
<evidence type="ECO:0000313" key="2">
    <source>
        <dbReference type="EMBL" id="RZB70638.1"/>
    </source>
</evidence>
<feature type="compositionally biased region" description="Basic and acidic residues" evidence="1">
    <location>
        <begin position="76"/>
        <end position="85"/>
    </location>
</feature>
<evidence type="ECO:0000313" key="3">
    <source>
        <dbReference type="Proteomes" id="UP000289340"/>
    </source>
</evidence>
<proteinExistence type="predicted"/>
<dbReference type="SUPFAM" id="SSF56219">
    <property type="entry name" value="DNase I-like"/>
    <property type="match status" value="1"/>
</dbReference>
<dbReference type="PANTHER" id="PTHR33710">
    <property type="entry name" value="BNAC02G09200D PROTEIN"/>
    <property type="match status" value="1"/>
</dbReference>
<feature type="region of interest" description="Disordered" evidence="1">
    <location>
        <begin position="58"/>
        <end position="144"/>
    </location>
</feature>
<evidence type="ECO:0000256" key="1">
    <source>
        <dbReference type="SAM" id="MobiDB-lite"/>
    </source>
</evidence>
<dbReference type="AlphaFoldDB" id="A0A445HAK4"/>
<name>A0A445HAK4_GLYSO</name>
<dbReference type="Gene3D" id="3.60.10.10">
    <property type="entry name" value="Endonuclease/exonuclease/phosphatase"/>
    <property type="match status" value="1"/>
</dbReference>
<evidence type="ECO:0008006" key="4">
    <source>
        <dbReference type="Google" id="ProtNLM"/>
    </source>
</evidence>
<dbReference type="Proteomes" id="UP000289340">
    <property type="component" value="Chromosome 13"/>
</dbReference>
<sequence length="316" mass="35288">MGDTISIKSAAPIKTSELREWLLKLWHPVCQWKVTSIISDDHRKEDLALVRQNVPLDEVVTEKDKPEGSDPGEPIANKDNEHIVVVDDVSDSGSDSPSKVGDEVDDDIEEGPTTEEEPFTEVVSKASKEKKKGTNKTTTPKKPANNCRSVAFKLSLGSKTSFFAAVYASTAYVKRRDLWSELTDLQQKHLGSWPFIGDFNSNVGAQEKRGGKMSCSIACEEFQAWMDVNNLIHLNINERISPGPIIEKAELVLIFSLIDRAIGNDICLLDWCDISVCILPRSKSEHHPLLMMLEQQDHTNLVLLNFSKFDLLIVTT</sequence>
<protein>
    <recommendedName>
        <fullName evidence="4">Endonuclease/exonuclease/phosphatase domain-containing protein</fullName>
    </recommendedName>
</protein>
<gene>
    <name evidence="2" type="ORF">D0Y65_035561</name>
</gene>
<dbReference type="PANTHER" id="PTHR33710:SF77">
    <property type="entry name" value="DNASE I-LIKE SUPERFAMILY PROTEIN"/>
    <property type="match status" value="1"/>
</dbReference>
<keyword evidence="3" id="KW-1185">Reference proteome</keyword>
<accession>A0A445HAK4</accession>
<feature type="compositionally biased region" description="Low complexity" evidence="1">
    <location>
        <begin position="135"/>
        <end position="144"/>
    </location>
</feature>